<dbReference type="PROSITE" id="PS50995">
    <property type="entry name" value="HTH_MARR_2"/>
    <property type="match status" value="1"/>
</dbReference>
<dbReference type="Gene3D" id="1.10.10.10">
    <property type="entry name" value="Winged helix-like DNA-binding domain superfamily/Winged helix DNA-binding domain"/>
    <property type="match status" value="1"/>
</dbReference>
<dbReference type="SMART" id="SM00347">
    <property type="entry name" value="HTH_MARR"/>
    <property type="match status" value="1"/>
</dbReference>
<proteinExistence type="predicted"/>
<organism evidence="2 3">
    <name type="scientific">Carboxydichorda subterranea</name>
    <dbReference type="NCBI Taxonomy" id="3109565"/>
    <lineage>
        <taxon>Bacteria</taxon>
        <taxon>Bacillati</taxon>
        <taxon>Bacillota</taxon>
        <taxon>Limnochordia</taxon>
        <taxon>Limnochordales</taxon>
        <taxon>Geochordaceae</taxon>
        <taxon>Carboxydichorda</taxon>
    </lineage>
</organism>
<dbReference type="Pfam" id="PF01047">
    <property type="entry name" value="MarR"/>
    <property type="match status" value="1"/>
</dbReference>
<dbReference type="InterPro" id="IPR036388">
    <property type="entry name" value="WH-like_DNA-bd_sf"/>
</dbReference>
<dbReference type="Proteomes" id="UP001332192">
    <property type="component" value="Chromosome"/>
</dbReference>
<dbReference type="PANTHER" id="PTHR33164">
    <property type="entry name" value="TRANSCRIPTIONAL REGULATOR, MARR FAMILY"/>
    <property type="match status" value="1"/>
</dbReference>
<dbReference type="SUPFAM" id="SSF46785">
    <property type="entry name" value="Winged helix' DNA-binding domain"/>
    <property type="match status" value="1"/>
</dbReference>
<dbReference type="PANTHER" id="PTHR33164:SF57">
    <property type="entry name" value="MARR-FAMILY TRANSCRIPTIONAL REGULATOR"/>
    <property type="match status" value="1"/>
</dbReference>
<gene>
    <name evidence="2" type="ORF">U7230_09215</name>
</gene>
<protein>
    <submittedName>
        <fullName evidence="2">MarR family transcriptional regulator</fullName>
    </submittedName>
</protein>
<evidence type="ECO:0000259" key="1">
    <source>
        <dbReference type="PROSITE" id="PS50995"/>
    </source>
</evidence>
<accession>A0ABZ1BUW3</accession>
<dbReference type="PRINTS" id="PR00598">
    <property type="entry name" value="HTHMARR"/>
</dbReference>
<reference evidence="2 3" key="1">
    <citation type="journal article" date="2024" name="Front. Microbiol.">
        <title>Novel thermophilic genera Geochorda gen. nov. and Carboxydochorda gen. nov. from the deep terrestrial subsurface reveal the ecophysiological diversity in the class Limnochordia.</title>
        <authorList>
            <person name="Karnachuk O.V."/>
            <person name="Lukina A.P."/>
            <person name="Avakyan M.R."/>
            <person name="Kadnikov V.V."/>
            <person name="Begmatov S."/>
            <person name="Beletsky A.V."/>
            <person name="Vlasova K.G."/>
            <person name="Novikov A.A."/>
            <person name="Shcherbakova V.A."/>
            <person name="Mardanov A.V."/>
            <person name="Ravin N.V."/>
        </authorList>
    </citation>
    <scope>NUCLEOTIDE SEQUENCE [LARGE SCALE GENOMIC DNA]</scope>
    <source>
        <strain evidence="2 3">L945</strain>
    </source>
</reference>
<evidence type="ECO:0000313" key="2">
    <source>
        <dbReference type="EMBL" id="WRP16280.1"/>
    </source>
</evidence>
<keyword evidence="3" id="KW-1185">Reference proteome</keyword>
<sequence length="157" mass="17224">MTGGGATPEVSLACRFDRALTALCRRLAKAAARSGTGLTPVQLFVLRCLREPEPVSVTALATFLGVGPSAVTLLLNRLEQMGLIARRRDPADRRVVRIRLTRPGRLALARAERRRTRLAQRYLSHLSPEQGASVVEALERMAGTQLFRRRPASGERA</sequence>
<evidence type="ECO:0000313" key="3">
    <source>
        <dbReference type="Proteomes" id="UP001332192"/>
    </source>
</evidence>
<feature type="domain" description="HTH marR-type" evidence="1">
    <location>
        <begin position="9"/>
        <end position="143"/>
    </location>
</feature>
<dbReference type="InterPro" id="IPR036390">
    <property type="entry name" value="WH_DNA-bd_sf"/>
</dbReference>
<dbReference type="InterPro" id="IPR039422">
    <property type="entry name" value="MarR/SlyA-like"/>
</dbReference>
<name>A0ABZ1BUW3_9FIRM</name>
<dbReference type="InterPro" id="IPR000835">
    <property type="entry name" value="HTH_MarR-typ"/>
</dbReference>
<dbReference type="EMBL" id="CP141615">
    <property type="protein sequence ID" value="WRP16280.1"/>
    <property type="molecule type" value="Genomic_DNA"/>
</dbReference>
<dbReference type="RefSeq" id="WP_324715552.1">
    <property type="nucleotide sequence ID" value="NZ_CP141615.1"/>
</dbReference>